<dbReference type="PROSITE" id="PS51257">
    <property type="entry name" value="PROKAR_LIPOPROTEIN"/>
    <property type="match status" value="1"/>
</dbReference>
<evidence type="ECO:0000256" key="1">
    <source>
        <dbReference type="SAM" id="SignalP"/>
    </source>
</evidence>
<gene>
    <name evidence="2" type="ORF">WKW82_23680</name>
</gene>
<organism evidence="2 3">
    <name type="scientific">Variovorax rhizosphaerae</name>
    <dbReference type="NCBI Taxonomy" id="1836200"/>
    <lineage>
        <taxon>Bacteria</taxon>
        <taxon>Pseudomonadati</taxon>
        <taxon>Pseudomonadota</taxon>
        <taxon>Betaproteobacteria</taxon>
        <taxon>Burkholderiales</taxon>
        <taxon>Comamonadaceae</taxon>
        <taxon>Variovorax</taxon>
    </lineage>
</organism>
<accession>A0ABU8WT20</accession>
<evidence type="ECO:0000313" key="2">
    <source>
        <dbReference type="EMBL" id="MEJ8849667.1"/>
    </source>
</evidence>
<comment type="caution">
    <text evidence="2">The sequence shown here is derived from an EMBL/GenBank/DDBJ whole genome shotgun (WGS) entry which is preliminary data.</text>
</comment>
<feature type="chain" id="PRO_5046355894" evidence="1">
    <location>
        <begin position="26"/>
        <end position="260"/>
    </location>
</feature>
<evidence type="ECO:0000313" key="3">
    <source>
        <dbReference type="Proteomes" id="UP001385892"/>
    </source>
</evidence>
<sequence length="260" mass="28767">MLQSSWRRSLVVVVGACMVSSCAQHSGGTQAGSTAAASSSGQASTVTAVRMPEPSAGLQARLPTFRDVDLDYQRYDAAAPVLPEDYPAKRYDAPKLLQRFVAIANGPRISRAGIEREFGIRFVQLPNGQSPAYRGVARGRYPLGDSLSEYRDDPGDGEWRSFNLSMVGYSPDTSDRRADERSIKTCVLVGDLYRALGQSGWQRIEPNKGTHYWYRVFYRRLVNGRSRMVEPYPPTPTGNDCVLSLYVGEELESEGKTVKK</sequence>
<keyword evidence="3" id="KW-1185">Reference proteome</keyword>
<reference evidence="2 3" key="1">
    <citation type="submission" date="2024-03" db="EMBL/GenBank/DDBJ databases">
        <title>Novel species of the genus Variovorax.</title>
        <authorList>
            <person name="Liu Q."/>
            <person name="Xin Y.-H."/>
        </authorList>
    </citation>
    <scope>NUCLEOTIDE SEQUENCE [LARGE SCALE GENOMIC DNA]</scope>
    <source>
        <strain evidence="2 3">KACC 18900</strain>
    </source>
</reference>
<protein>
    <submittedName>
        <fullName evidence="2">Uncharacterized protein</fullName>
    </submittedName>
</protein>
<feature type="signal peptide" evidence="1">
    <location>
        <begin position="1"/>
        <end position="25"/>
    </location>
</feature>
<keyword evidence="1" id="KW-0732">Signal</keyword>
<proteinExistence type="predicted"/>
<name>A0ABU8WT20_9BURK</name>
<dbReference type="EMBL" id="JBBKZT010000011">
    <property type="protein sequence ID" value="MEJ8849667.1"/>
    <property type="molecule type" value="Genomic_DNA"/>
</dbReference>
<dbReference type="RefSeq" id="WP_340344790.1">
    <property type="nucleotide sequence ID" value="NZ_JBBKZT010000011.1"/>
</dbReference>
<dbReference type="Proteomes" id="UP001385892">
    <property type="component" value="Unassembled WGS sequence"/>
</dbReference>